<evidence type="ECO:0000256" key="2">
    <source>
        <dbReference type="ARBA" id="ARBA00022527"/>
    </source>
</evidence>
<gene>
    <name evidence="10" type="ORF">NWP23_16885</name>
</gene>
<proteinExistence type="predicted"/>
<dbReference type="SMART" id="SM00220">
    <property type="entry name" value="S_TKc"/>
    <property type="match status" value="1"/>
</dbReference>
<reference evidence="10 11" key="1">
    <citation type="journal article" date="2023" name="J. Phycol.">
        <title>Chrysosporum ovalisporum is synonymous with the true-branching cyanobacterium Umezakia natans (Nostocales/Aphanizomenonaceae).</title>
        <authorList>
            <person name="McGregor G.B."/>
            <person name="Sendall B.C."/>
            <person name="Niiyama Y."/>
            <person name="Tuji A."/>
            <person name="Willis A."/>
        </authorList>
    </citation>
    <scope>NUCLEOTIDE SEQUENCE [LARGE SCALE GENOMIC DNA]</scope>
    <source>
        <strain evidence="10 11">FSS-62</strain>
    </source>
</reference>
<evidence type="ECO:0000259" key="9">
    <source>
        <dbReference type="PROSITE" id="PS50011"/>
    </source>
</evidence>
<evidence type="ECO:0000256" key="4">
    <source>
        <dbReference type="ARBA" id="ARBA00022741"/>
    </source>
</evidence>
<dbReference type="PROSITE" id="PS50011">
    <property type="entry name" value="PROTEIN_KINASE_DOM"/>
    <property type="match status" value="1"/>
</dbReference>
<evidence type="ECO:0000256" key="8">
    <source>
        <dbReference type="ARBA" id="ARBA00048679"/>
    </source>
</evidence>
<evidence type="ECO:0000313" key="11">
    <source>
        <dbReference type="Proteomes" id="UP001159370"/>
    </source>
</evidence>
<sequence>MTGQLLQARYQILHSLGKEVFGQTYMAVDNYALDPENAKCVIKNLKGKSFPPSYLDTLRLCFAKETTPYVLQLLGSHSQIPKLISCFEENEQFYLVQEFVEGHSLSAELPINQDCRCNWTEKEVVEFLAEILGILEFIHAQGIIHCGIKPENLIRRTIDDKLVLIDFSSIQSVNLGLDGELPIYEIPLTSLGYIPPEQFIGQTQPNSDIYALGMIAIQALTGLEPLQLKVDPKTREILWHTPDISVNEDLAVVLSHMIRYDYQYRFHSAGEILHILKQLFGETKIKPSPEKIHQLYEKTTIEADNTQQQSHLRQLSPLLTRIKVGLAANSLLMGFGIYSVIRNSPTYSETETLHKAREEYQTGDLQKALALAQSIPPYSNVYPEAQATMEEWEQQWQFATKKYEIAEQALKQGKWSDVLAVAPQVPNILYWQSKVDKLVQQAKFAIERQTYILLSQAYGKATAKDFSTAIEYLGQIPQESSSAGLVKEKLVEYNQKRQIRAAYFLHSANVKAHQGDFNAAVDFLRKIPKNTSVYPQAQIKLHEYTQKQQLQIQSKNVVFHFSTTKNDKFQPENHLQEVNIP</sequence>
<accession>A0AA43KFY1</accession>
<dbReference type="Gene3D" id="1.10.510.10">
    <property type="entry name" value="Transferase(Phosphotransferase) domain 1"/>
    <property type="match status" value="1"/>
</dbReference>
<feature type="domain" description="Protein kinase" evidence="9">
    <location>
        <begin position="10"/>
        <end position="277"/>
    </location>
</feature>
<evidence type="ECO:0000313" key="10">
    <source>
        <dbReference type="EMBL" id="MDH6065399.1"/>
    </source>
</evidence>
<name>A0AA43KFY1_9CYAN</name>
<evidence type="ECO:0000256" key="6">
    <source>
        <dbReference type="ARBA" id="ARBA00022840"/>
    </source>
</evidence>
<dbReference type="GO" id="GO:0004674">
    <property type="term" value="F:protein serine/threonine kinase activity"/>
    <property type="evidence" value="ECO:0007669"/>
    <property type="project" value="UniProtKB-KW"/>
</dbReference>
<evidence type="ECO:0000256" key="1">
    <source>
        <dbReference type="ARBA" id="ARBA00012513"/>
    </source>
</evidence>
<comment type="catalytic activity">
    <reaction evidence="8">
        <text>L-seryl-[protein] + ATP = O-phospho-L-seryl-[protein] + ADP + H(+)</text>
        <dbReference type="Rhea" id="RHEA:17989"/>
        <dbReference type="Rhea" id="RHEA-COMP:9863"/>
        <dbReference type="Rhea" id="RHEA-COMP:11604"/>
        <dbReference type="ChEBI" id="CHEBI:15378"/>
        <dbReference type="ChEBI" id="CHEBI:29999"/>
        <dbReference type="ChEBI" id="CHEBI:30616"/>
        <dbReference type="ChEBI" id="CHEBI:83421"/>
        <dbReference type="ChEBI" id="CHEBI:456216"/>
        <dbReference type="EC" id="2.7.11.1"/>
    </reaction>
</comment>
<dbReference type="EMBL" id="JANQDL010000107">
    <property type="protein sequence ID" value="MDH6065399.1"/>
    <property type="molecule type" value="Genomic_DNA"/>
</dbReference>
<protein>
    <recommendedName>
        <fullName evidence="1">non-specific serine/threonine protein kinase</fullName>
        <ecNumber evidence="1">2.7.11.1</ecNumber>
    </recommendedName>
</protein>
<dbReference type="PANTHER" id="PTHR24363:SF0">
    <property type="entry name" value="SERINE_THREONINE KINASE LIKE DOMAIN CONTAINING 1"/>
    <property type="match status" value="1"/>
</dbReference>
<dbReference type="PANTHER" id="PTHR24363">
    <property type="entry name" value="SERINE/THREONINE PROTEIN KINASE"/>
    <property type="match status" value="1"/>
</dbReference>
<comment type="caution">
    <text evidence="10">The sequence shown here is derived from an EMBL/GenBank/DDBJ whole genome shotgun (WGS) entry which is preliminary data.</text>
</comment>
<evidence type="ECO:0000256" key="3">
    <source>
        <dbReference type="ARBA" id="ARBA00022679"/>
    </source>
</evidence>
<comment type="catalytic activity">
    <reaction evidence="7">
        <text>L-threonyl-[protein] + ATP = O-phospho-L-threonyl-[protein] + ADP + H(+)</text>
        <dbReference type="Rhea" id="RHEA:46608"/>
        <dbReference type="Rhea" id="RHEA-COMP:11060"/>
        <dbReference type="Rhea" id="RHEA-COMP:11605"/>
        <dbReference type="ChEBI" id="CHEBI:15378"/>
        <dbReference type="ChEBI" id="CHEBI:30013"/>
        <dbReference type="ChEBI" id="CHEBI:30616"/>
        <dbReference type="ChEBI" id="CHEBI:61977"/>
        <dbReference type="ChEBI" id="CHEBI:456216"/>
        <dbReference type="EC" id="2.7.11.1"/>
    </reaction>
</comment>
<keyword evidence="4" id="KW-0547">Nucleotide-binding</keyword>
<dbReference type="InterPro" id="IPR000719">
    <property type="entry name" value="Prot_kinase_dom"/>
</dbReference>
<dbReference type="Proteomes" id="UP001159370">
    <property type="component" value="Unassembled WGS sequence"/>
</dbReference>
<dbReference type="EC" id="2.7.11.1" evidence="1"/>
<keyword evidence="2" id="KW-0723">Serine/threonine-protein kinase</keyword>
<dbReference type="Pfam" id="PF00069">
    <property type="entry name" value="Pkinase"/>
    <property type="match status" value="1"/>
</dbReference>
<dbReference type="AlphaFoldDB" id="A0AA43KFY1"/>
<keyword evidence="5 10" id="KW-0418">Kinase</keyword>
<evidence type="ECO:0000256" key="7">
    <source>
        <dbReference type="ARBA" id="ARBA00047899"/>
    </source>
</evidence>
<dbReference type="GO" id="GO:0005524">
    <property type="term" value="F:ATP binding"/>
    <property type="evidence" value="ECO:0007669"/>
    <property type="project" value="UniProtKB-KW"/>
</dbReference>
<dbReference type="Gene3D" id="3.30.200.20">
    <property type="entry name" value="Phosphorylase Kinase, domain 1"/>
    <property type="match status" value="1"/>
</dbReference>
<keyword evidence="6" id="KW-0067">ATP-binding</keyword>
<dbReference type="SUPFAM" id="SSF56112">
    <property type="entry name" value="Protein kinase-like (PK-like)"/>
    <property type="match status" value="1"/>
</dbReference>
<evidence type="ECO:0000256" key="5">
    <source>
        <dbReference type="ARBA" id="ARBA00022777"/>
    </source>
</evidence>
<organism evidence="10 11">
    <name type="scientific">Umezakia ovalisporum FSS-62</name>
    <dbReference type="NCBI Taxonomy" id="2971776"/>
    <lineage>
        <taxon>Bacteria</taxon>
        <taxon>Bacillati</taxon>
        <taxon>Cyanobacteriota</taxon>
        <taxon>Cyanophyceae</taxon>
        <taxon>Nostocales</taxon>
        <taxon>Nodulariaceae</taxon>
        <taxon>Umezakia</taxon>
    </lineage>
</organism>
<keyword evidence="3" id="KW-0808">Transferase</keyword>
<dbReference type="RefSeq" id="WP_280657429.1">
    <property type="nucleotide sequence ID" value="NZ_JANQDL010000107.1"/>
</dbReference>
<dbReference type="InterPro" id="IPR011009">
    <property type="entry name" value="Kinase-like_dom_sf"/>
</dbReference>